<dbReference type="PROSITE" id="PS51257">
    <property type="entry name" value="PROKAR_LIPOPROTEIN"/>
    <property type="match status" value="1"/>
</dbReference>
<dbReference type="EMBL" id="JACWFH010000007">
    <property type="protein sequence ID" value="MBY0096004.1"/>
    <property type="molecule type" value="Genomic_DNA"/>
</dbReference>
<dbReference type="InterPro" id="IPR039424">
    <property type="entry name" value="SBP_5"/>
</dbReference>
<proteinExistence type="predicted"/>
<dbReference type="Pfam" id="PF00496">
    <property type="entry name" value="SBP_bac_5"/>
    <property type="match status" value="1"/>
</dbReference>
<gene>
    <name evidence="3" type="ORF">H0185_04195</name>
</gene>
<dbReference type="CDD" id="cd00995">
    <property type="entry name" value="PBP2_NikA_DppA_OppA_like"/>
    <property type="match status" value="1"/>
</dbReference>
<evidence type="ECO:0000313" key="3">
    <source>
        <dbReference type="EMBL" id="MBY0096004.1"/>
    </source>
</evidence>
<comment type="caution">
    <text evidence="3">The sequence shown here is derived from an EMBL/GenBank/DDBJ whole genome shotgun (WGS) entry which is preliminary data.</text>
</comment>
<dbReference type="InterPro" id="IPR000914">
    <property type="entry name" value="SBP_5_dom"/>
</dbReference>
<feature type="domain" description="Solute-binding protein family 5" evidence="2">
    <location>
        <begin position="263"/>
        <end position="552"/>
    </location>
</feature>
<feature type="signal peptide" evidence="1">
    <location>
        <begin position="1"/>
        <end position="24"/>
    </location>
</feature>
<organism evidence="3 4">
    <name type="scientific">Mesobacillus maritimus</name>
    <dbReference type="NCBI Taxonomy" id="1643336"/>
    <lineage>
        <taxon>Bacteria</taxon>
        <taxon>Bacillati</taxon>
        <taxon>Bacillota</taxon>
        <taxon>Bacilli</taxon>
        <taxon>Bacillales</taxon>
        <taxon>Bacillaceae</taxon>
        <taxon>Mesobacillus</taxon>
    </lineage>
</organism>
<dbReference type="PANTHER" id="PTHR30290">
    <property type="entry name" value="PERIPLASMIC BINDING COMPONENT OF ABC TRANSPORTER"/>
    <property type="match status" value="1"/>
</dbReference>
<dbReference type="Gene3D" id="3.10.105.10">
    <property type="entry name" value="Dipeptide-binding Protein, Domain 3"/>
    <property type="match status" value="2"/>
</dbReference>
<reference evidence="3 4" key="1">
    <citation type="submission" date="2020-07" db="EMBL/GenBank/DDBJ databases">
        <title>Fungal Genomes of the International Space Station.</title>
        <authorList>
            <person name="Seuylemezian A."/>
            <person name="Singh N.K."/>
            <person name="Wood J."/>
            <person name="Venkateswaran K."/>
        </authorList>
    </citation>
    <scope>NUCLEOTIDE SEQUENCE [LARGE SCALE GENOMIC DNA]</scope>
    <source>
        <strain evidence="3 4">PL-B2</strain>
    </source>
</reference>
<evidence type="ECO:0000259" key="2">
    <source>
        <dbReference type="Pfam" id="PF00496"/>
    </source>
</evidence>
<protein>
    <recommendedName>
        <fullName evidence="2">Solute-binding protein family 5 domain-containing protein</fullName>
    </recommendedName>
</protein>
<sequence length="559" mass="62775">MVKTGYLWFMVVLLLFLSACSSSASTSGDKEINLPVTADLPKGRKVGKIILNVPTKEEDFIQHEYGFLLAEEWKKLGLDVVVEPLNGESLVRLTENETEFDVMTGTWNGNTDKFDPDFFIYQTLHSTLTANSGYNKTGYKNPDYDALAANQRTAMDQTIRKEIVTKAEELFLKDIPYAPVFHRDLLIAYNDEKFTNFQFTSGEDLNSFWTFMSIEPTGINKYVRWASSNEIESLNPIASTSMQDFQVTRLIYDTLVKVNDRGEIENWAAKSVEDVNGDGLTYLIKLSEGMKFHDGEKLTAEDVQFSFNLVKQAKSDAFSHLVEIVDKVEVLDEQSLQITLKEANAAFVNQTLSQLYIFPLHYWGPILEKDGPKGVIEHKNEKPIGSGPFTLDYWEKGKEVKLDANNGHFSPAKVNGVLRLLYKDSDEMIAAIKNGQAEIGGDSLLPKQADAIKGSRNVQIAQVPNIGLDHIIYNNRKKPFDAIAVRKALTLSIPKETIVKEILKGAGQAANSLISPTNERWHSPDLSGYEYNLTTAVDTLKEAGYEWDEKGKLYYPDGE</sequence>
<name>A0ABS7K181_9BACI</name>
<keyword evidence="1" id="KW-0732">Signal</keyword>
<dbReference type="Gene3D" id="3.40.190.10">
    <property type="entry name" value="Periplasmic binding protein-like II"/>
    <property type="match status" value="1"/>
</dbReference>
<accession>A0ABS7K181</accession>
<feature type="chain" id="PRO_5046111840" description="Solute-binding protein family 5 domain-containing protein" evidence="1">
    <location>
        <begin position="25"/>
        <end position="559"/>
    </location>
</feature>
<dbReference type="Gene3D" id="3.90.76.10">
    <property type="entry name" value="Dipeptide-binding Protein, Domain 1"/>
    <property type="match status" value="1"/>
</dbReference>
<evidence type="ECO:0000313" key="4">
    <source>
        <dbReference type="Proteomes" id="UP000769780"/>
    </source>
</evidence>
<evidence type="ECO:0000256" key="1">
    <source>
        <dbReference type="SAM" id="SignalP"/>
    </source>
</evidence>
<dbReference type="RefSeq" id="WP_221871484.1">
    <property type="nucleotide sequence ID" value="NZ_JACWFH010000007.1"/>
</dbReference>
<keyword evidence="4" id="KW-1185">Reference proteome</keyword>
<dbReference type="SUPFAM" id="SSF53850">
    <property type="entry name" value="Periplasmic binding protein-like II"/>
    <property type="match status" value="2"/>
</dbReference>
<dbReference type="Proteomes" id="UP000769780">
    <property type="component" value="Unassembled WGS sequence"/>
</dbReference>